<evidence type="ECO:0000313" key="2">
    <source>
        <dbReference type="EMBL" id="CZB15678.1"/>
    </source>
</evidence>
<dbReference type="Pfam" id="PF00210">
    <property type="entry name" value="Ferritin"/>
    <property type="match status" value="1"/>
</dbReference>
<keyword evidence="3" id="KW-1185">Reference proteome</keyword>
<dbReference type="PROSITE" id="PS50905">
    <property type="entry name" value="FERRITIN_LIKE"/>
    <property type="match status" value="1"/>
</dbReference>
<gene>
    <name evidence="2" type="ORF">FLM9_665</name>
</gene>
<dbReference type="InterPro" id="IPR041719">
    <property type="entry name" value="Ferritin_prok"/>
</dbReference>
<dbReference type="AlphaFoldDB" id="A0A170T719"/>
<evidence type="ECO:0000259" key="1">
    <source>
        <dbReference type="PROSITE" id="PS50905"/>
    </source>
</evidence>
<proteinExistence type="predicted"/>
<dbReference type="InterPro" id="IPR009040">
    <property type="entry name" value="Ferritin-like_diiron"/>
</dbReference>
<sequence>MIVVTPDRATFRGDRSTMTTTPSTEALALTSRSAQRRRPVPRTLAPDVLSHLQLHLQMELQASYDYFHLAVWFAERDLKGFAAFARQEALSEHRHACLVADHLIDRSQPVELATLQPNTDNWDSVEAATQFIFDNEVAVTASAQQIYSMAERAGDYITSVFLDGIIQQQTDSEAQAAYMMSRVRLAGEDAAALLLIDQELSRGEDGRPQLAKDGGS</sequence>
<evidence type="ECO:0000313" key="3">
    <source>
        <dbReference type="Proteomes" id="UP000182631"/>
    </source>
</evidence>
<accession>A0A170T719</accession>
<protein>
    <recommendedName>
        <fullName evidence="1">Ferritin-like diiron domain-containing protein</fullName>
    </recommendedName>
</protein>
<dbReference type="InterPro" id="IPR009078">
    <property type="entry name" value="Ferritin-like_SF"/>
</dbReference>
<organism evidence="2 3">
    <name type="scientific">Candidatus Synechococcus spongiarum</name>
    <dbReference type="NCBI Taxonomy" id="431041"/>
    <lineage>
        <taxon>Bacteria</taxon>
        <taxon>Bacillati</taxon>
        <taxon>Cyanobacteriota</taxon>
        <taxon>Cyanophyceae</taxon>
        <taxon>Synechococcales</taxon>
        <taxon>Synechococcaceae</taxon>
        <taxon>Synechococcus</taxon>
    </lineage>
</organism>
<dbReference type="SUPFAM" id="SSF47240">
    <property type="entry name" value="Ferritin-like"/>
    <property type="match status" value="1"/>
</dbReference>
<dbReference type="Proteomes" id="UP000182631">
    <property type="component" value="Unassembled WGS sequence"/>
</dbReference>
<dbReference type="InterPro" id="IPR008331">
    <property type="entry name" value="Ferritin_DPS_dom"/>
</dbReference>
<dbReference type="EMBL" id="FITM01000078">
    <property type="protein sequence ID" value="CZB15678.1"/>
    <property type="molecule type" value="Genomic_DNA"/>
</dbReference>
<name>A0A170T719_9SYNE</name>
<dbReference type="Gene3D" id="1.20.1260.10">
    <property type="match status" value="1"/>
</dbReference>
<dbReference type="InterPro" id="IPR012347">
    <property type="entry name" value="Ferritin-like"/>
</dbReference>
<dbReference type="CDD" id="cd01055">
    <property type="entry name" value="Nonheme_Ferritin"/>
    <property type="match status" value="1"/>
</dbReference>
<dbReference type="GO" id="GO:0008199">
    <property type="term" value="F:ferric iron binding"/>
    <property type="evidence" value="ECO:0007669"/>
    <property type="project" value="InterPro"/>
</dbReference>
<feature type="domain" description="Ferritin-like diiron" evidence="1">
    <location>
        <begin position="42"/>
        <end position="187"/>
    </location>
</feature>
<reference evidence="3" key="1">
    <citation type="submission" date="2016-02" db="EMBL/GenBank/DDBJ databases">
        <authorList>
            <person name="liu f."/>
        </authorList>
    </citation>
    <scope>NUCLEOTIDE SEQUENCE [LARGE SCALE GENOMIC DNA]</scope>
</reference>